<evidence type="ECO:0000259" key="4">
    <source>
        <dbReference type="PROSITE" id="PS51077"/>
    </source>
</evidence>
<dbReference type="InterPro" id="IPR050707">
    <property type="entry name" value="HTH_MetabolicPath_Reg"/>
</dbReference>
<feature type="domain" description="IclR-ED" evidence="5">
    <location>
        <begin position="86"/>
        <end position="259"/>
    </location>
</feature>
<reference evidence="6 7" key="1">
    <citation type="submission" date="2019-11" db="EMBL/GenBank/DDBJ databases">
        <title>Draft genome of Amycolatopsis RM579.</title>
        <authorList>
            <person name="Duangmal K."/>
            <person name="Mingma R."/>
        </authorList>
    </citation>
    <scope>NUCLEOTIDE SEQUENCE [LARGE SCALE GENOMIC DNA]</scope>
    <source>
        <strain evidence="6 7">RM579</strain>
    </source>
</reference>
<dbReference type="PROSITE" id="PS51077">
    <property type="entry name" value="HTH_ICLR"/>
    <property type="match status" value="1"/>
</dbReference>
<dbReference type="AlphaFoldDB" id="A0A6N7YXB5"/>
<keyword evidence="7" id="KW-1185">Reference proteome</keyword>
<dbReference type="GO" id="GO:0003677">
    <property type="term" value="F:DNA binding"/>
    <property type="evidence" value="ECO:0007669"/>
    <property type="project" value="UniProtKB-KW"/>
</dbReference>
<sequence>MVGSVTGVRSRLLTSGGGTGDIQAVHRVAEILRLFTLNKPKVTVAEATARIGLNRTTLHRYFTSMVLDEILERVPDDATAYKPGRLLLQLGAVAQGQRRVLNVAPRYVDALSVDTGLSAVLSLWGASGPVVSLVSEAGTHPILITVRIGAMLGPDSAQTRLFLAVSQDQDRVERYLKGLSAEARETLESQFESCRARGLSRVEVPAINGVVLAAAVFDEHDVAGTIALVGSTASLPEDAAGTEAALLRAAALITEELGGEDTRQAALTDPAA</sequence>
<dbReference type="Gene3D" id="3.30.450.40">
    <property type="match status" value="1"/>
</dbReference>
<dbReference type="Gene3D" id="1.10.10.10">
    <property type="entry name" value="Winged helix-like DNA-binding domain superfamily/Winged helix DNA-binding domain"/>
    <property type="match status" value="1"/>
</dbReference>
<dbReference type="GO" id="GO:0045892">
    <property type="term" value="P:negative regulation of DNA-templated transcription"/>
    <property type="evidence" value="ECO:0007669"/>
    <property type="project" value="TreeGrafter"/>
</dbReference>
<dbReference type="SUPFAM" id="SSF46785">
    <property type="entry name" value="Winged helix' DNA-binding domain"/>
    <property type="match status" value="1"/>
</dbReference>
<dbReference type="GO" id="GO:0003700">
    <property type="term" value="F:DNA-binding transcription factor activity"/>
    <property type="evidence" value="ECO:0007669"/>
    <property type="project" value="TreeGrafter"/>
</dbReference>
<dbReference type="InterPro" id="IPR036390">
    <property type="entry name" value="WH_DNA-bd_sf"/>
</dbReference>
<keyword evidence="1" id="KW-0805">Transcription regulation</keyword>
<comment type="caution">
    <text evidence="6">The sequence shown here is derived from an EMBL/GenBank/DDBJ whole genome shotgun (WGS) entry which is preliminary data.</text>
</comment>
<dbReference type="PANTHER" id="PTHR30136">
    <property type="entry name" value="HELIX-TURN-HELIX TRANSCRIPTIONAL REGULATOR, ICLR FAMILY"/>
    <property type="match status" value="1"/>
</dbReference>
<dbReference type="SMART" id="SM00346">
    <property type="entry name" value="HTH_ICLR"/>
    <property type="match status" value="1"/>
</dbReference>
<dbReference type="EMBL" id="WMBA01000003">
    <property type="protein sequence ID" value="MTD52979.1"/>
    <property type="molecule type" value="Genomic_DNA"/>
</dbReference>
<protein>
    <submittedName>
        <fullName evidence="6">Helix-turn-helix domain-containing protein</fullName>
    </submittedName>
</protein>
<evidence type="ECO:0000256" key="3">
    <source>
        <dbReference type="ARBA" id="ARBA00023163"/>
    </source>
</evidence>
<evidence type="ECO:0000313" key="6">
    <source>
        <dbReference type="EMBL" id="MTD52979.1"/>
    </source>
</evidence>
<organism evidence="6 7">
    <name type="scientific">Amycolatopsis pithecellobii</name>
    <dbReference type="NCBI Taxonomy" id="664692"/>
    <lineage>
        <taxon>Bacteria</taxon>
        <taxon>Bacillati</taxon>
        <taxon>Actinomycetota</taxon>
        <taxon>Actinomycetes</taxon>
        <taxon>Pseudonocardiales</taxon>
        <taxon>Pseudonocardiaceae</taxon>
        <taxon>Amycolatopsis</taxon>
    </lineage>
</organism>
<evidence type="ECO:0000313" key="7">
    <source>
        <dbReference type="Proteomes" id="UP000440096"/>
    </source>
</evidence>
<dbReference type="PANTHER" id="PTHR30136:SF8">
    <property type="entry name" value="TRANSCRIPTIONAL REGULATORY PROTEIN"/>
    <property type="match status" value="1"/>
</dbReference>
<evidence type="ECO:0000259" key="5">
    <source>
        <dbReference type="PROSITE" id="PS51078"/>
    </source>
</evidence>
<proteinExistence type="predicted"/>
<name>A0A6N7YXB5_9PSEU</name>
<dbReference type="OrthoDB" id="4474362at2"/>
<keyword evidence="3" id="KW-0804">Transcription</keyword>
<accession>A0A6N7YXB5</accession>
<dbReference type="Pfam" id="PF09339">
    <property type="entry name" value="HTH_IclR"/>
    <property type="match status" value="1"/>
</dbReference>
<dbReference type="InterPro" id="IPR036388">
    <property type="entry name" value="WH-like_DNA-bd_sf"/>
</dbReference>
<dbReference type="PROSITE" id="PS51078">
    <property type="entry name" value="ICLR_ED"/>
    <property type="match status" value="1"/>
</dbReference>
<dbReference type="InterPro" id="IPR029016">
    <property type="entry name" value="GAF-like_dom_sf"/>
</dbReference>
<dbReference type="InterPro" id="IPR014757">
    <property type="entry name" value="Tscrpt_reg_IclR_C"/>
</dbReference>
<dbReference type="InterPro" id="IPR005471">
    <property type="entry name" value="Tscrpt_reg_IclR_N"/>
</dbReference>
<dbReference type="Proteomes" id="UP000440096">
    <property type="component" value="Unassembled WGS sequence"/>
</dbReference>
<keyword evidence="2" id="KW-0238">DNA-binding</keyword>
<evidence type="ECO:0000256" key="2">
    <source>
        <dbReference type="ARBA" id="ARBA00023125"/>
    </source>
</evidence>
<dbReference type="SUPFAM" id="SSF55781">
    <property type="entry name" value="GAF domain-like"/>
    <property type="match status" value="1"/>
</dbReference>
<evidence type="ECO:0000256" key="1">
    <source>
        <dbReference type="ARBA" id="ARBA00023015"/>
    </source>
</evidence>
<feature type="domain" description="HTH iclR-type" evidence="4">
    <location>
        <begin position="22"/>
        <end position="85"/>
    </location>
</feature>
<gene>
    <name evidence="6" type="ORF">GKO32_03165</name>
</gene>